<protein>
    <submittedName>
        <fullName evidence="1">Uncharacterized protein</fullName>
    </submittedName>
</protein>
<evidence type="ECO:0000313" key="2">
    <source>
        <dbReference type="Proteomes" id="UP000176445"/>
    </source>
</evidence>
<evidence type="ECO:0000313" key="1">
    <source>
        <dbReference type="EMBL" id="OGG48811.1"/>
    </source>
</evidence>
<gene>
    <name evidence="1" type="ORF">A2704_06645</name>
</gene>
<proteinExistence type="predicted"/>
<reference evidence="1 2" key="1">
    <citation type="journal article" date="2016" name="Nat. Commun.">
        <title>Thousands of microbial genomes shed light on interconnected biogeochemical processes in an aquifer system.</title>
        <authorList>
            <person name="Anantharaman K."/>
            <person name="Brown C.T."/>
            <person name="Hug L.A."/>
            <person name="Sharon I."/>
            <person name="Castelle C.J."/>
            <person name="Probst A.J."/>
            <person name="Thomas B.C."/>
            <person name="Singh A."/>
            <person name="Wilkins M.J."/>
            <person name="Karaoz U."/>
            <person name="Brodie E.L."/>
            <person name="Williams K.H."/>
            <person name="Hubbard S.S."/>
            <person name="Banfield J.F."/>
        </authorList>
    </citation>
    <scope>NUCLEOTIDE SEQUENCE [LARGE SCALE GENOMIC DNA]</scope>
</reference>
<dbReference type="EMBL" id="MFKW01000084">
    <property type="protein sequence ID" value="OGG48811.1"/>
    <property type="molecule type" value="Genomic_DNA"/>
</dbReference>
<organism evidence="1 2">
    <name type="scientific">Candidatus Kaiserbacteria bacterium RIFCSPHIGHO2_01_FULL_54_36b</name>
    <dbReference type="NCBI Taxonomy" id="1798483"/>
    <lineage>
        <taxon>Bacteria</taxon>
        <taxon>Candidatus Kaiseribacteriota</taxon>
    </lineage>
</organism>
<accession>A0A1F6CIM4</accession>
<name>A0A1F6CIM4_9BACT</name>
<comment type="caution">
    <text evidence="1">The sequence shown here is derived from an EMBL/GenBank/DDBJ whole genome shotgun (WGS) entry which is preliminary data.</text>
</comment>
<dbReference type="Proteomes" id="UP000176445">
    <property type="component" value="Unassembled WGS sequence"/>
</dbReference>
<dbReference type="AlphaFoldDB" id="A0A1F6CIM4"/>
<sequence>MVNELRKSALEIRAQKMKERHTPAFSLLSNQITGNPSHNQADNRAENIKDLYAKMRDDEKEAFKTLIAERRVFLQSLLDSGNVTGGDWTTCKTNLKDLNSIVKAIGLDEPES</sequence>